<dbReference type="PRINTS" id="PR01040">
    <property type="entry name" value="TRNASYNTHTYR"/>
</dbReference>
<dbReference type="GO" id="GO:0003723">
    <property type="term" value="F:RNA binding"/>
    <property type="evidence" value="ECO:0007669"/>
    <property type="project" value="UniProtKB-KW"/>
</dbReference>
<comment type="catalytic activity">
    <reaction evidence="7 8">
        <text>tRNA(Tyr) + L-tyrosine + ATP = L-tyrosyl-tRNA(Tyr) + AMP + diphosphate + H(+)</text>
        <dbReference type="Rhea" id="RHEA:10220"/>
        <dbReference type="Rhea" id="RHEA-COMP:9706"/>
        <dbReference type="Rhea" id="RHEA-COMP:9707"/>
        <dbReference type="ChEBI" id="CHEBI:15378"/>
        <dbReference type="ChEBI" id="CHEBI:30616"/>
        <dbReference type="ChEBI" id="CHEBI:33019"/>
        <dbReference type="ChEBI" id="CHEBI:58315"/>
        <dbReference type="ChEBI" id="CHEBI:78442"/>
        <dbReference type="ChEBI" id="CHEBI:78536"/>
        <dbReference type="ChEBI" id="CHEBI:456215"/>
        <dbReference type="EC" id="6.1.1.1"/>
    </reaction>
</comment>
<keyword evidence="5 8" id="KW-0648">Protein biosynthesis</keyword>
<dbReference type="InterPro" id="IPR024107">
    <property type="entry name" value="Tyr-tRNA-ligase_bac_1"/>
</dbReference>
<keyword evidence="3 8" id="KW-0067">ATP-binding</keyword>
<comment type="function">
    <text evidence="8">Catalyzes the attachment of tyrosine to tRNA(Tyr) in a two-step reaction: tyrosine is first activated by ATP to form Tyr-AMP and then transferred to the acceptor end of tRNA(Tyr).</text>
</comment>
<evidence type="ECO:0000256" key="6">
    <source>
        <dbReference type="ARBA" id="ARBA00023146"/>
    </source>
</evidence>
<dbReference type="Gene3D" id="3.10.290.10">
    <property type="entry name" value="RNA-binding S4 domain"/>
    <property type="match status" value="1"/>
</dbReference>
<dbReference type="PROSITE" id="PS50889">
    <property type="entry name" value="S4"/>
    <property type="match status" value="1"/>
</dbReference>
<proteinExistence type="inferred from homology"/>
<dbReference type="EC" id="6.1.1.1" evidence="8"/>
<sequence>MTVFEELKRRGLIAQMTHEDKIKDMLENEKTTFYIGFDATANSLHVGHFLQLIVIQHMQRAGHTPILLLGTGTTMVGDPTGKTDMRPMLTKEQINYNADCFVQQMSKFVDMDNAIVVHNGDWLCELKYLEMLRDVGACFSVNKMLTAECFKSRLAVGLSFIEFNYMIMQSYDFLHLYRTHNCRLELGGDDQWSNILGGVDLVRRKEQAEVCGMTFTLLTTKEGKKMGKTENGAIWLNPEKTTPYGFFQYWRNVDDADVINCLKLLTFVPIEEIEAMESWQGSELNKAKELLAYELTKMVHSKEDADKALEAARAVFGAGAHSQNMPTTQLSADDFTGGSITVIDLLVKAGLTPSKAEARRLVQQGGISVDDAKVSDPMTAFSISEFEKNHKIIKKGKKVFHKIIL</sequence>
<organism evidence="11 12">
    <name type="scientific">Hydrogenoanaerobacterium saccharovorans</name>
    <dbReference type="NCBI Taxonomy" id="474960"/>
    <lineage>
        <taxon>Bacteria</taxon>
        <taxon>Bacillati</taxon>
        <taxon>Bacillota</taxon>
        <taxon>Clostridia</taxon>
        <taxon>Eubacteriales</taxon>
        <taxon>Oscillospiraceae</taxon>
        <taxon>Hydrogenoanaerobacterium</taxon>
    </lineage>
</organism>
<dbReference type="SUPFAM" id="SSF52374">
    <property type="entry name" value="Nucleotidylyl transferase"/>
    <property type="match status" value="1"/>
</dbReference>
<dbReference type="InterPro" id="IPR036986">
    <property type="entry name" value="S4_RNA-bd_sf"/>
</dbReference>
<gene>
    <name evidence="8" type="primary">tyrS</name>
    <name evidence="11" type="ORF">SAMN05216180_0775</name>
</gene>
<accession>A0A1H7ZP86</accession>
<reference evidence="11 12" key="1">
    <citation type="submission" date="2016-10" db="EMBL/GenBank/DDBJ databases">
        <authorList>
            <person name="de Groot N.N."/>
        </authorList>
    </citation>
    <scope>NUCLEOTIDE SEQUENCE [LARGE SCALE GENOMIC DNA]</scope>
    <source>
        <strain evidence="11 12">CGMCC 1.5070</strain>
    </source>
</reference>
<feature type="binding site" evidence="8">
    <location>
        <position position="34"/>
    </location>
    <ligand>
        <name>L-tyrosine</name>
        <dbReference type="ChEBI" id="CHEBI:58315"/>
    </ligand>
</feature>
<evidence type="ECO:0000256" key="4">
    <source>
        <dbReference type="ARBA" id="ARBA00022884"/>
    </source>
</evidence>
<feature type="binding site" evidence="8">
    <location>
        <position position="228"/>
    </location>
    <ligand>
        <name>ATP</name>
        <dbReference type="ChEBI" id="CHEBI:30616"/>
    </ligand>
</feature>
<dbReference type="Pfam" id="PF00579">
    <property type="entry name" value="tRNA-synt_1b"/>
    <property type="match status" value="1"/>
</dbReference>
<dbReference type="GO" id="GO:0006437">
    <property type="term" value="P:tyrosyl-tRNA aminoacylation"/>
    <property type="evidence" value="ECO:0007669"/>
    <property type="project" value="UniProtKB-UniRule"/>
</dbReference>
<dbReference type="InterPro" id="IPR054608">
    <property type="entry name" value="SYY-like_C"/>
</dbReference>
<dbReference type="InterPro" id="IPR024088">
    <property type="entry name" value="Tyr-tRNA-ligase_bac-type"/>
</dbReference>
<evidence type="ECO:0000256" key="1">
    <source>
        <dbReference type="ARBA" id="ARBA00022598"/>
    </source>
</evidence>
<evidence type="ECO:0000256" key="3">
    <source>
        <dbReference type="ARBA" id="ARBA00022840"/>
    </source>
</evidence>
<dbReference type="HAMAP" id="MF_02006">
    <property type="entry name" value="Tyr_tRNA_synth_type1"/>
    <property type="match status" value="1"/>
</dbReference>
<feature type="short sequence motif" description="'HIGH' region" evidence="8">
    <location>
        <begin position="39"/>
        <end position="48"/>
    </location>
</feature>
<dbReference type="GO" id="GO:0005829">
    <property type="term" value="C:cytosol"/>
    <property type="evidence" value="ECO:0007669"/>
    <property type="project" value="TreeGrafter"/>
</dbReference>
<dbReference type="AlphaFoldDB" id="A0A1H7ZP86"/>
<feature type="binding site" evidence="8">
    <location>
        <position position="169"/>
    </location>
    <ligand>
        <name>L-tyrosine</name>
        <dbReference type="ChEBI" id="CHEBI:58315"/>
    </ligand>
</feature>
<evidence type="ECO:0000313" key="12">
    <source>
        <dbReference type="Proteomes" id="UP000199158"/>
    </source>
</evidence>
<dbReference type="NCBIfam" id="TIGR00234">
    <property type="entry name" value="tyrS"/>
    <property type="match status" value="1"/>
</dbReference>
<feature type="binding site" evidence="8">
    <location>
        <position position="165"/>
    </location>
    <ligand>
        <name>L-tyrosine</name>
        <dbReference type="ChEBI" id="CHEBI:58315"/>
    </ligand>
</feature>
<protein>
    <recommendedName>
        <fullName evidence="8">Tyrosine--tRNA ligase</fullName>
        <ecNumber evidence="8">6.1.1.1</ecNumber>
    </recommendedName>
    <alternativeName>
        <fullName evidence="8">Tyrosyl-tRNA synthetase</fullName>
        <shortName evidence="8">TyrRS</shortName>
    </alternativeName>
</protein>
<dbReference type="SUPFAM" id="SSF55174">
    <property type="entry name" value="Alpha-L RNA-binding motif"/>
    <property type="match status" value="1"/>
</dbReference>
<evidence type="ECO:0000256" key="7">
    <source>
        <dbReference type="ARBA" id="ARBA00048248"/>
    </source>
</evidence>
<dbReference type="Pfam" id="PF22421">
    <property type="entry name" value="SYY_C-terminal"/>
    <property type="match status" value="1"/>
</dbReference>
<comment type="subcellular location">
    <subcellularLocation>
        <location evidence="8">Cytoplasm</location>
    </subcellularLocation>
</comment>
<keyword evidence="4 9" id="KW-0694">RNA-binding</keyword>
<comment type="similarity">
    <text evidence="8">Belongs to the class-I aminoacyl-tRNA synthetase family. TyrS type 1 subfamily.</text>
</comment>
<keyword evidence="2 8" id="KW-0547">Nucleotide-binding</keyword>
<keyword evidence="12" id="KW-1185">Reference proteome</keyword>
<dbReference type="GO" id="GO:0004831">
    <property type="term" value="F:tyrosine-tRNA ligase activity"/>
    <property type="evidence" value="ECO:0007669"/>
    <property type="project" value="UniProtKB-UniRule"/>
</dbReference>
<dbReference type="Gene3D" id="1.10.240.10">
    <property type="entry name" value="Tyrosyl-Transfer RNA Synthetase"/>
    <property type="match status" value="1"/>
</dbReference>
<comment type="subunit">
    <text evidence="8">Homodimer.</text>
</comment>
<dbReference type="Gene3D" id="3.40.50.620">
    <property type="entry name" value="HUPs"/>
    <property type="match status" value="1"/>
</dbReference>
<keyword evidence="1 8" id="KW-0436">Ligase</keyword>
<evidence type="ECO:0000313" key="11">
    <source>
        <dbReference type="EMBL" id="SEM59694.1"/>
    </source>
</evidence>
<evidence type="ECO:0000259" key="10">
    <source>
        <dbReference type="Pfam" id="PF22421"/>
    </source>
</evidence>
<dbReference type="InterPro" id="IPR002305">
    <property type="entry name" value="aa-tRNA-synth_Ic"/>
</dbReference>
<dbReference type="PANTHER" id="PTHR11766:SF0">
    <property type="entry name" value="TYROSINE--TRNA LIGASE, MITOCHONDRIAL"/>
    <property type="match status" value="1"/>
</dbReference>
<dbReference type="GO" id="GO:0005524">
    <property type="term" value="F:ATP binding"/>
    <property type="evidence" value="ECO:0007669"/>
    <property type="project" value="UniProtKB-UniRule"/>
</dbReference>
<evidence type="ECO:0000256" key="8">
    <source>
        <dbReference type="HAMAP-Rule" id="MF_02006"/>
    </source>
</evidence>
<dbReference type="FunFam" id="1.10.240.10:FF:000001">
    <property type="entry name" value="Tyrosine--tRNA ligase"/>
    <property type="match status" value="1"/>
</dbReference>
<dbReference type="CDD" id="cd00805">
    <property type="entry name" value="TyrRS_core"/>
    <property type="match status" value="1"/>
</dbReference>
<dbReference type="PANTHER" id="PTHR11766">
    <property type="entry name" value="TYROSYL-TRNA SYNTHETASE"/>
    <property type="match status" value="1"/>
</dbReference>
<dbReference type="EMBL" id="FOCG01000001">
    <property type="protein sequence ID" value="SEM59694.1"/>
    <property type="molecule type" value="Genomic_DNA"/>
</dbReference>
<feature type="short sequence motif" description="'KMSKS' region" evidence="8">
    <location>
        <begin position="225"/>
        <end position="229"/>
    </location>
</feature>
<keyword evidence="6 8" id="KW-0030">Aminoacyl-tRNA synthetase</keyword>
<evidence type="ECO:0000256" key="9">
    <source>
        <dbReference type="PROSITE-ProRule" id="PRU00182"/>
    </source>
</evidence>
<dbReference type="InterPro" id="IPR002307">
    <property type="entry name" value="Tyr-tRNA-ligase"/>
</dbReference>
<evidence type="ECO:0000256" key="5">
    <source>
        <dbReference type="ARBA" id="ARBA00022917"/>
    </source>
</evidence>
<dbReference type="STRING" id="474960.SAMN05216180_0775"/>
<feature type="domain" description="Tyrosine--tRNA ligase SYY-like C-terminal" evidence="10">
    <location>
        <begin position="323"/>
        <end position="401"/>
    </location>
</feature>
<dbReference type="Proteomes" id="UP000199158">
    <property type="component" value="Unassembled WGS sequence"/>
</dbReference>
<dbReference type="InterPro" id="IPR014729">
    <property type="entry name" value="Rossmann-like_a/b/a_fold"/>
</dbReference>
<name>A0A1H7ZP86_9FIRM</name>
<evidence type="ECO:0000256" key="2">
    <source>
        <dbReference type="ARBA" id="ARBA00022741"/>
    </source>
</evidence>
<keyword evidence="8" id="KW-0963">Cytoplasm</keyword>